<dbReference type="GO" id="GO:0050660">
    <property type="term" value="F:flavin adenine dinucleotide binding"/>
    <property type="evidence" value="ECO:0007669"/>
    <property type="project" value="TreeGrafter"/>
</dbReference>
<dbReference type="InterPro" id="IPR001100">
    <property type="entry name" value="Pyr_nuc-diS_OxRdtase"/>
</dbReference>
<dbReference type="InterPro" id="IPR036188">
    <property type="entry name" value="FAD/NAD-bd_sf"/>
</dbReference>
<dbReference type="PIRSF" id="PIRSF000350">
    <property type="entry name" value="Mercury_reductase_MerA"/>
    <property type="match status" value="1"/>
</dbReference>
<organism evidence="10 11">
    <name type="scientific">Eggerthella guodeyinii</name>
    <dbReference type="NCBI Taxonomy" id="2690837"/>
    <lineage>
        <taxon>Bacteria</taxon>
        <taxon>Bacillati</taxon>
        <taxon>Actinomycetota</taxon>
        <taxon>Coriobacteriia</taxon>
        <taxon>Eggerthellales</taxon>
        <taxon>Eggerthellaceae</taxon>
        <taxon>Eggerthella</taxon>
    </lineage>
</organism>
<dbReference type="InterPro" id="IPR016156">
    <property type="entry name" value="FAD/NAD-linked_Rdtase_dimer_sf"/>
</dbReference>
<evidence type="ECO:0000256" key="3">
    <source>
        <dbReference type="ARBA" id="ARBA00022827"/>
    </source>
</evidence>
<proteinExistence type="inferred from homology"/>
<dbReference type="Proteomes" id="UP000478463">
    <property type="component" value="Chromosome"/>
</dbReference>
<comment type="similarity">
    <text evidence="1">Belongs to the class-I pyridine nucleotide-disulfide oxidoreductase family.</text>
</comment>
<dbReference type="PRINTS" id="PR00368">
    <property type="entry name" value="FADPNR"/>
</dbReference>
<feature type="disulfide bond" description="Redox-active" evidence="7">
    <location>
        <begin position="43"/>
        <end position="48"/>
    </location>
</feature>
<evidence type="ECO:0000256" key="6">
    <source>
        <dbReference type="PIRSR" id="PIRSR000350-3"/>
    </source>
</evidence>
<evidence type="ECO:0000313" key="10">
    <source>
        <dbReference type="EMBL" id="QOS68515.1"/>
    </source>
</evidence>
<keyword evidence="2" id="KW-0285">Flavoprotein</keyword>
<feature type="binding site" evidence="6">
    <location>
        <position position="321"/>
    </location>
    <ligand>
        <name>FAD</name>
        <dbReference type="ChEBI" id="CHEBI:57692"/>
    </ligand>
</feature>
<dbReference type="AlphaFoldDB" id="A0A6L7IRF6"/>
<dbReference type="InterPro" id="IPR004099">
    <property type="entry name" value="Pyr_nucl-diS_OxRdtase_dimer"/>
</dbReference>
<dbReference type="KEGG" id="egd:GS424_001180"/>
<dbReference type="Gene3D" id="3.30.390.30">
    <property type="match status" value="1"/>
</dbReference>
<feature type="domain" description="FAD/NAD(P)-binding" evidence="9">
    <location>
        <begin position="4"/>
        <end position="330"/>
    </location>
</feature>
<accession>A0A6L7IRF6</accession>
<feature type="active site" description="Proton acceptor" evidence="5">
    <location>
        <position position="455"/>
    </location>
</feature>
<dbReference type="PRINTS" id="PR00411">
    <property type="entry name" value="PNDRDTASEI"/>
</dbReference>
<dbReference type="PANTHER" id="PTHR43014">
    <property type="entry name" value="MERCURIC REDUCTASE"/>
    <property type="match status" value="1"/>
</dbReference>
<evidence type="ECO:0000313" key="11">
    <source>
        <dbReference type="Proteomes" id="UP000478463"/>
    </source>
</evidence>
<gene>
    <name evidence="10" type="ORF">GS424_001180</name>
</gene>
<name>A0A6L7IRF6_9ACTN</name>
<sequence length="470" mass="49818">MKHYDAAIIGFGKGGKTLAGALAAAGKDVAVIEQSPRMYGGTCINVACIPTKTLVHAAALSQAQGGTFAERAARYAAAIDEKDRVTGMLRGKNYHKIADLPNVDVIDGRASFVDATHLAIEPAAAADATTDAADGATAAAPEQIEADRIFINTGARPFVPPIPGIDSPRVFVSETLLDLRDLPERFVIIGGGYIGLEFASLYANFGSQVTVVQDTEEFIPREDAAIAASVLASLENRGIRVVRSARVVRIDREAAQDAVVVEVAGTEERIPADAVLVATGRRPNVEGLALDAAGVELTERGAVRADKHLRTTAPNIHAMGDVVGGLQFTYISLDDFRIVKDDLLGDGARTTENRGAVPYSVFLDPPFSRVGMTEQEARDAGFAVNVAELPAAAIPKAQLLGKPVGLLKAVVDADTDRLLGVHLFCEESYEMINTAKLAIDAGLPYQTLRDAIYTHPTMSEAFNDLFAAVR</sequence>
<dbReference type="RefSeq" id="WP_160942120.1">
    <property type="nucleotide sequence ID" value="NZ_CP063310.1"/>
</dbReference>
<feature type="domain" description="Pyridine nucleotide-disulphide oxidoreductase dimerisation" evidence="8">
    <location>
        <begin position="357"/>
        <end position="464"/>
    </location>
</feature>
<comment type="cofactor">
    <cofactor evidence="6">
        <name>FAD</name>
        <dbReference type="ChEBI" id="CHEBI:57692"/>
    </cofactor>
    <text evidence="6">Binds 1 FAD per subunit.</text>
</comment>
<dbReference type="Pfam" id="PF02852">
    <property type="entry name" value="Pyr_redox_dim"/>
    <property type="match status" value="1"/>
</dbReference>
<keyword evidence="6" id="KW-0520">NAD</keyword>
<keyword evidence="3 6" id="KW-0274">FAD</keyword>
<evidence type="ECO:0000256" key="1">
    <source>
        <dbReference type="ARBA" id="ARBA00007532"/>
    </source>
</evidence>
<dbReference type="GO" id="GO:0003955">
    <property type="term" value="F:NAD(P)H dehydrogenase (quinone) activity"/>
    <property type="evidence" value="ECO:0007669"/>
    <property type="project" value="TreeGrafter"/>
</dbReference>
<evidence type="ECO:0000256" key="2">
    <source>
        <dbReference type="ARBA" id="ARBA00022630"/>
    </source>
</evidence>
<keyword evidence="4" id="KW-0560">Oxidoreductase</keyword>
<evidence type="ECO:0000256" key="5">
    <source>
        <dbReference type="PIRSR" id="PIRSR000350-2"/>
    </source>
</evidence>
<evidence type="ECO:0000259" key="8">
    <source>
        <dbReference type="Pfam" id="PF02852"/>
    </source>
</evidence>
<dbReference type="FunFam" id="3.30.390.30:FF:000001">
    <property type="entry name" value="Dihydrolipoyl dehydrogenase"/>
    <property type="match status" value="1"/>
</dbReference>
<dbReference type="EMBL" id="CP063310">
    <property type="protein sequence ID" value="QOS68515.1"/>
    <property type="molecule type" value="Genomic_DNA"/>
</dbReference>
<dbReference type="Pfam" id="PF07992">
    <property type="entry name" value="Pyr_redox_2"/>
    <property type="match status" value="1"/>
</dbReference>
<dbReference type="Gene3D" id="3.50.50.60">
    <property type="entry name" value="FAD/NAD(P)-binding domain"/>
    <property type="match status" value="2"/>
</dbReference>
<feature type="binding site" evidence="6">
    <location>
        <position position="280"/>
    </location>
    <ligand>
        <name>NAD(+)</name>
        <dbReference type="ChEBI" id="CHEBI:57540"/>
    </ligand>
</feature>
<feature type="binding site" evidence="6">
    <location>
        <begin position="190"/>
        <end position="197"/>
    </location>
    <ligand>
        <name>NAD(+)</name>
        <dbReference type="ChEBI" id="CHEBI:57540"/>
    </ligand>
</feature>
<protein>
    <submittedName>
        <fullName evidence="10">FAD-dependent oxidoreductase</fullName>
    </submittedName>
</protein>
<evidence type="ECO:0000256" key="7">
    <source>
        <dbReference type="PIRSR" id="PIRSR000350-4"/>
    </source>
</evidence>
<evidence type="ECO:0000259" key="9">
    <source>
        <dbReference type="Pfam" id="PF07992"/>
    </source>
</evidence>
<dbReference type="InterPro" id="IPR023753">
    <property type="entry name" value="FAD/NAD-binding_dom"/>
</dbReference>
<dbReference type="SUPFAM" id="SSF55424">
    <property type="entry name" value="FAD/NAD-linked reductases, dimerisation (C-terminal) domain"/>
    <property type="match status" value="1"/>
</dbReference>
<keyword evidence="6" id="KW-0547">Nucleotide-binding</keyword>
<feature type="binding site" evidence="6">
    <location>
        <position position="52"/>
    </location>
    <ligand>
        <name>FAD</name>
        <dbReference type="ChEBI" id="CHEBI:57692"/>
    </ligand>
</feature>
<dbReference type="PANTHER" id="PTHR43014:SF4">
    <property type="entry name" value="PYRIDINE NUCLEOTIDE-DISULFIDE OXIDOREDUCTASE RCLA-RELATED"/>
    <property type="match status" value="1"/>
</dbReference>
<dbReference type="SUPFAM" id="SSF51905">
    <property type="entry name" value="FAD/NAD(P)-binding domain"/>
    <property type="match status" value="1"/>
</dbReference>
<reference evidence="10 11" key="1">
    <citation type="submission" date="2020-10" db="EMBL/GenBank/DDBJ databases">
        <title>Eggerthella sp. nov., isolated from human feces.</title>
        <authorList>
            <person name="Yajun G."/>
        </authorList>
    </citation>
    <scope>NUCLEOTIDE SEQUENCE [LARGE SCALE GENOMIC DNA]</scope>
    <source>
        <strain evidence="10 11">HF-1101</strain>
    </source>
</reference>
<evidence type="ECO:0000256" key="4">
    <source>
        <dbReference type="ARBA" id="ARBA00023002"/>
    </source>
</evidence>